<gene>
    <name evidence="2" type="ORF">ENSA7_13850</name>
</gene>
<dbReference type="InterPro" id="IPR008949">
    <property type="entry name" value="Isoprenoid_synthase_dom_sf"/>
</dbReference>
<comment type="caution">
    <text evidence="2">The sequence shown here is derived from an EMBL/GenBank/DDBJ whole genome shotgun (WGS) entry which is preliminary data.</text>
</comment>
<evidence type="ECO:0000256" key="1">
    <source>
        <dbReference type="RuleBase" id="RU366034"/>
    </source>
</evidence>
<name>A0A2S9YUV6_9BACT</name>
<keyword evidence="1" id="KW-0479">Metal-binding</keyword>
<dbReference type="PANTHER" id="PTHR35201">
    <property type="entry name" value="TERPENE SYNTHASE"/>
    <property type="match status" value="1"/>
</dbReference>
<dbReference type="AlphaFoldDB" id="A0A2S9YUV6"/>
<evidence type="ECO:0000313" key="2">
    <source>
        <dbReference type="EMBL" id="PRQ08895.1"/>
    </source>
</evidence>
<dbReference type="RefSeq" id="WP_106088431.1">
    <property type="nucleotide sequence ID" value="NZ_PVNL01000034.1"/>
</dbReference>
<proteinExistence type="inferred from homology"/>
<dbReference type="EMBL" id="PVNL01000034">
    <property type="protein sequence ID" value="PRQ08895.1"/>
    <property type="molecule type" value="Genomic_DNA"/>
</dbReference>
<protein>
    <recommendedName>
        <fullName evidence="1">Terpene synthase</fullName>
        <ecNumber evidence="1">4.2.3.-</ecNumber>
    </recommendedName>
</protein>
<reference evidence="2 3" key="1">
    <citation type="submission" date="2018-03" db="EMBL/GenBank/DDBJ databases">
        <title>Draft Genome Sequences of the Obligatory Marine Myxobacteria Enhygromyxa salina SWB007.</title>
        <authorList>
            <person name="Poehlein A."/>
            <person name="Moghaddam J.A."/>
            <person name="Harms H."/>
            <person name="Alanjari M."/>
            <person name="Koenig G.M."/>
            <person name="Daniel R."/>
            <person name="Schaeberle T.F."/>
        </authorList>
    </citation>
    <scope>NUCLEOTIDE SEQUENCE [LARGE SCALE GENOMIC DNA]</scope>
    <source>
        <strain evidence="2 3">SWB007</strain>
    </source>
</reference>
<evidence type="ECO:0000313" key="3">
    <source>
        <dbReference type="Proteomes" id="UP000238823"/>
    </source>
</evidence>
<dbReference type="OrthoDB" id="2989600at2"/>
<dbReference type="Pfam" id="PF19086">
    <property type="entry name" value="Terpene_syn_C_2"/>
    <property type="match status" value="1"/>
</dbReference>
<dbReference type="SUPFAM" id="SSF48576">
    <property type="entry name" value="Terpenoid synthases"/>
    <property type="match status" value="1"/>
</dbReference>
<keyword evidence="1" id="KW-0460">Magnesium</keyword>
<dbReference type="InterPro" id="IPR034686">
    <property type="entry name" value="Terpene_cyclase-like_2"/>
</dbReference>
<dbReference type="GO" id="GO:0046872">
    <property type="term" value="F:metal ion binding"/>
    <property type="evidence" value="ECO:0007669"/>
    <property type="project" value="UniProtKB-KW"/>
</dbReference>
<dbReference type="PANTHER" id="PTHR35201:SF4">
    <property type="entry name" value="BETA-PINACENE SYNTHASE-RELATED"/>
    <property type="match status" value="1"/>
</dbReference>
<comment type="similarity">
    <text evidence="1">Belongs to the terpene synthase family.</text>
</comment>
<dbReference type="Proteomes" id="UP000238823">
    <property type="component" value="Unassembled WGS sequence"/>
</dbReference>
<dbReference type="GO" id="GO:0010333">
    <property type="term" value="F:terpene synthase activity"/>
    <property type="evidence" value="ECO:0007669"/>
    <property type="project" value="InterPro"/>
</dbReference>
<dbReference type="Gene3D" id="1.10.600.10">
    <property type="entry name" value="Farnesyl Diphosphate Synthase"/>
    <property type="match status" value="1"/>
</dbReference>
<organism evidence="2 3">
    <name type="scientific">Enhygromyxa salina</name>
    <dbReference type="NCBI Taxonomy" id="215803"/>
    <lineage>
        <taxon>Bacteria</taxon>
        <taxon>Pseudomonadati</taxon>
        <taxon>Myxococcota</taxon>
        <taxon>Polyangia</taxon>
        <taxon>Nannocystales</taxon>
        <taxon>Nannocystaceae</taxon>
        <taxon>Enhygromyxa</taxon>
    </lineage>
</organism>
<sequence>MVDPHGLTIPDISLPFSACTPHPAAHEIDAGTVEWLLDFGLLQTAEQERYFRAIGVGRWFPSLLPHGDVERVLLGSQLTAWYTILDDHFAEKHGRQGDATSLLRQLVHCEDIARLPDARDDDDDDDAPLHRALRDLSVRLREIAAPEQALRLQWHSLQYYLGIAAETAYTAQGTLPGLADYQRIRRLNSCIPPFFVMSEIARGDRLPAGSLIRPDVQRLTALAVDLVAVTNDIIGLPRDLERGDTWTLCAVLAHHRGLSVEASLEHMVAQFHRDAEAFSELADRLMLSDPETMPRYIPILQDLVAGHLAWTKDSPRYKLSGWQYGT</sequence>
<comment type="cofactor">
    <cofactor evidence="1">
        <name>Mg(2+)</name>
        <dbReference type="ChEBI" id="CHEBI:18420"/>
    </cofactor>
</comment>
<keyword evidence="1 2" id="KW-0456">Lyase</keyword>
<dbReference type="EC" id="4.2.3.-" evidence="1"/>
<accession>A0A2S9YUV6</accession>